<evidence type="ECO:0000259" key="15">
    <source>
        <dbReference type="Pfam" id="PF08263"/>
    </source>
</evidence>
<feature type="domain" description="Disease resistance R13L4/SHOC-2-like LRR" evidence="16">
    <location>
        <begin position="106"/>
        <end position="348"/>
    </location>
</feature>
<evidence type="ECO:0000256" key="13">
    <source>
        <dbReference type="SAM" id="Phobius"/>
    </source>
</evidence>
<dbReference type="PANTHER" id="PTHR48065:SF72">
    <property type="entry name" value="LEUCINE-RICH REPEAT-CONTAINING N-TERMINAL PLANT-TYPE DOMAIN-CONTAINING PROTEIN"/>
    <property type="match status" value="1"/>
</dbReference>
<feature type="chain" id="PRO_5034608902" description="Leucine-rich repeat-containing N-terminal plant-type domain-containing protein" evidence="14">
    <location>
        <begin position="31"/>
        <end position="836"/>
    </location>
</feature>
<keyword evidence="4" id="KW-0433">Leucine-rich repeat</keyword>
<evidence type="ECO:0000256" key="3">
    <source>
        <dbReference type="ARBA" id="ARBA00022475"/>
    </source>
</evidence>
<dbReference type="SMART" id="SM00365">
    <property type="entry name" value="LRR_SD22"/>
    <property type="match status" value="5"/>
</dbReference>
<dbReference type="EMBL" id="LS974617">
    <property type="protein sequence ID" value="CAG7890527.1"/>
    <property type="molecule type" value="Genomic_DNA"/>
</dbReference>
<dbReference type="InterPro" id="IPR001611">
    <property type="entry name" value="Leu-rich_rpt"/>
</dbReference>
<evidence type="ECO:0000256" key="2">
    <source>
        <dbReference type="ARBA" id="ARBA00009592"/>
    </source>
</evidence>
<feature type="region of interest" description="Disordered" evidence="12">
    <location>
        <begin position="764"/>
        <end position="783"/>
    </location>
</feature>
<dbReference type="AlphaFoldDB" id="A0A8D9LXE4"/>
<evidence type="ECO:0000256" key="9">
    <source>
        <dbReference type="ARBA" id="ARBA00023136"/>
    </source>
</evidence>
<gene>
    <name evidence="17" type="ORF">BRAPAZ1V2_A01P46030.2</name>
</gene>
<feature type="signal peptide" evidence="14">
    <location>
        <begin position="1"/>
        <end position="30"/>
    </location>
</feature>
<dbReference type="Gramene" id="A01p46030.2_BraZ1">
    <property type="protein sequence ID" value="A01p46030.2_BraZ1.CDS.1"/>
    <property type="gene ID" value="A01g46030.2_BraZ1"/>
</dbReference>
<keyword evidence="6 14" id="KW-0732">Signal</keyword>
<dbReference type="SMART" id="SM00369">
    <property type="entry name" value="LRR_TYP"/>
    <property type="match status" value="8"/>
</dbReference>
<dbReference type="InterPro" id="IPR055414">
    <property type="entry name" value="LRR_R13L4/SHOC2-like"/>
</dbReference>
<keyword evidence="11" id="KW-0325">Glycoprotein</keyword>
<dbReference type="FunFam" id="3.80.10.10:FF:000111">
    <property type="entry name" value="LRR receptor-like serine/threonine-protein kinase ERECTA"/>
    <property type="match status" value="1"/>
</dbReference>
<dbReference type="Pfam" id="PF00560">
    <property type="entry name" value="LRR_1"/>
    <property type="match status" value="2"/>
</dbReference>
<feature type="transmembrane region" description="Helical" evidence="13">
    <location>
        <begin position="787"/>
        <end position="812"/>
    </location>
</feature>
<dbReference type="Gene3D" id="3.80.10.10">
    <property type="entry name" value="Ribonuclease Inhibitor"/>
    <property type="match status" value="3"/>
</dbReference>
<evidence type="ECO:0000256" key="1">
    <source>
        <dbReference type="ARBA" id="ARBA00004251"/>
    </source>
</evidence>
<dbReference type="FunFam" id="3.80.10.10:FF:000095">
    <property type="entry name" value="LRR receptor-like serine/threonine-protein kinase GSO1"/>
    <property type="match status" value="1"/>
</dbReference>
<evidence type="ECO:0000256" key="6">
    <source>
        <dbReference type="ARBA" id="ARBA00022729"/>
    </source>
</evidence>
<evidence type="ECO:0000256" key="7">
    <source>
        <dbReference type="ARBA" id="ARBA00022737"/>
    </source>
</evidence>
<evidence type="ECO:0000256" key="8">
    <source>
        <dbReference type="ARBA" id="ARBA00022989"/>
    </source>
</evidence>
<dbReference type="InterPro" id="IPR032675">
    <property type="entry name" value="LRR_dom_sf"/>
</dbReference>
<evidence type="ECO:0000256" key="4">
    <source>
        <dbReference type="ARBA" id="ARBA00022614"/>
    </source>
</evidence>
<evidence type="ECO:0000256" key="5">
    <source>
        <dbReference type="ARBA" id="ARBA00022692"/>
    </source>
</evidence>
<dbReference type="InterPro" id="IPR003591">
    <property type="entry name" value="Leu-rich_rpt_typical-subtyp"/>
</dbReference>
<evidence type="ECO:0000256" key="14">
    <source>
        <dbReference type="SAM" id="SignalP"/>
    </source>
</evidence>
<sequence>MKGFWNLTSTISLTLCTLFLFVYNYEDVYAVPTTHLCRPEQRDALLQFKNEFEVRNSSFPYNSSFSYKVKSESWANNTECCNWKGITCDPKSGEVIELDLSSRNLGGQLHSVSSLQTLNYLTTLDLSGNDFSGHIPSSIGDLSNLTFLDLSDNRFSGQIPSVIGNLSHLTHLVFQSNQISGQIPIALLNLTELSTLLLGKNQFTGRIPHNITSLSKLSSFDGSTNSFTGALPSSLFTLPSMDTVHLSDNQLNGILDLGNISSPPKLRVLYLGNNNLTGPISSTISKLINLGVLDLSHYKIQGPIDLRIFSHLKKLRHLDISYMSTTTKIDLNDILSLSCFKRLDGLVLSGNHVSVTNKSPISDRPNSQLLTDLYLSGCGITEFPEFIRPQNLQRLDLSNNKIKGKVPGSLWTLTYLYYLNLSNNSFTGFENATTHGLKFRIPMFLFASDNNFTGNIPSFICDLYVSMLDLSNNNFNGLIPRCINFKDFLFHLNLRQNRLHGGLPENIFENLRTLDVGHNQLTGNLPRSLIHSPYLEVLNVESNFFNDTFPFWLSSLPQLKVLVLRSNAFHGPMHTTSFPKLQIVDISHNHFNGSLPSDYFVKWSAMSSLGSIYYQPDEKYMGNSYYHDSVVLMNKGLEMELLRILKIFRALDFPGNKFEGEIPSSIGLLKELHVLNLSNNACTGLIPSSMGNLTALESLDLSQNQLSGEIPQELEELSFLSYMNFSHNQLVGLVPGGTQFRRQNCTSFDGNPGLSGPSLDEICRDIHTPTPHETPESEDEEEEEEEVLSWIAVVIGVIPGFAFGWVIGYILFSYKPEWFMNPFVRSKPRRSSNTTH</sequence>
<organism evidence="17 18">
    <name type="scientific">Brassica campestris</name>
    <name type="common">Field mustard</name>
    <dbReference type="NCBI Taxonomy" id="3711"/>
    <lineage>
        <taxon>Eukaryota</taxon>
        <taxon>Viridiplantae</taxon>
        <taxon>Streptophyta</taxon>
        <taxon>Embryophyta</taxon>
        <taxon>Tracheophyta</taxon>
        <taxon>Spermatophyta</taxon>
        <taxon>Magnoliopsida</taxon>
        <taxon>eudicotyledons</taxon>
        <taxon>Gunneridae</taxon>
        <taxon>Pentapetalae</taxon>
        <taxon>rosids</taxon>
        <taxon>malvids</taxon>
        <taxon>Brassicales</taxon>
        <taxon>Brassicaceae</taxon>
        <taxon>Brassiceae</taxon>
        <taxon>Brassica</taxon>
    </lineage>
</organism>
<protein>
    <recommendedName>
        <fullName evidence="19">Leucine-rich repeat-containing N-terminal plant-type domain-containing protein</fullName>
    </recommendedName>
</protein>
<dbReference type="SUPFAM" id="SSF52058">
    <property type="entry name" value="L domain-like"/>
    <property type="match status" value="3"/>
</dbReference>
<dbReference type="Pfam" id="PF08263">
    <property type="entry name" value="LRRNT_2"/>
    <property type="match status" value="1"/>
</dbReference>
<keyword evidence="7" id="KW-0677">Repeat</keyword>
<feature type="domain" description="Leucine-rich repeat-containing N-terminal plant-type" evidence="15">
    <location>
        <begin position="39"/>
        <end position="89"/>
    </location>
</feature>
<evidence type="ECO:0000256" key="10">
    <source>
        <dbReference type="ARBA" id="ARBA00023170"/>
    </source>
</evidence>
<evidence type="ECO:0000256" key="11">
    <source>
        <dbReference type="ARBA" id="ARBA00023180"/>
    </source>
</evidence>
<keyword evidence="5 13" id="KW-0812">Transmembrane</keyword>
<evidence type="ECO:0000256" key="12">
    <source>
        <dbReference type="SAM" id="MobiDB-lite"/>
    </source>
</evidence>
<dbReference type="PANTHER" id="PTHR48065">
    <property type="entry name" value="OS10G0469600 PROTEIN"/>
    <property type="match status" value="1"/>
</dbReference>
<dbReference type="GO" id="GO:0005886">
    <property type="term" value="C:plasma membrane"/>
    <property type="evidence" value="ECO:0007669"/>
    <property type="project" value="UniProtKB-SubCell"/>
</dbReference>
<dbReference type="Proteomes" id="UP000694005">
    <property type="component" value="Chromosome A01"/>
</dbReference>
<evidence type="ECO:0000313" key="18">
    <source>
        <dbReference type="Proteomes" id="UP000694005"/>
    </source>
</evidence>
<keyword evidence="10" id="KW-0675">Receptor</keyword>
<dbReference type="InterPro" id="IPR013210">
    <property type="entry name" value="LRR_N_plant-typ"/>
</dbReference>
<keyword evidence="3" id="KW-1003">Cell membrane</keyword>
<proteinExistence type="inferred from homology"/>
<evidence type="ECO:0000313" key="17">
    <source>
        <dbReference type="EMBL" id="CAG7890527.1"/>
    </source>
</evidence>
<dbReference type="GO" id="GO:0030154">
    <property type="term" value="P:cell differentiation"/>
    <property type="evidence" value="ECO:0007669"/>
    <property type="project" value="UniProtKB-ARBA"/>
</dbReference>
<accession>A0A8D9LXE4</accession>
<evidence type="ECO:0008006" key="19">
    <source>
        <dbReference type="Google" id="ProtNLM"/>
    </source>
</evidence>
<keyword evidence="9 13" id="KW-0472">Membrane</keyword>
<comment type="similarity">
    <text evidence="2">Belongs to the RLP family.</text>
</comment>
<dbReference type="FunFam" id="3.80.10.10:FF:000400">
    <property type="entry name" value="Nuclear pore complex protein NUP107"/>
    <property type="match status" value="1"/>
</dbReference>
<name>A0A8D9LXE4_BRACM</name>
<dbReference type="Pfam" id="PF23598">
    <property type="entry name" value="LRR_14"/>
    <property type="match status" value="1"/>
</dbReference>
<reference evidence="17 18" key="1">
    <citation type="submission" date="2021-07" db="EMBL/GenBank/DDBJ databases">
        <authorList>
            <consortium name="Genoscope - CEA"/>
            <person name="William W."/>
        </authorList>
    </citation>
    <scope>NUCLEOTIDE SEQUENCE [LARGE SCALE GENOMIC DNA]</scope>
</reference>
<comment type="subcellular location">
    <subcellularLocation>
        <location evidence="1">Cell membrane</location>
        <topology evidence="1">Single-pass type I membrane protein</topology>
    </subcellularLocation>
</comment>
<keyword evidence="8 13" id="KW-1133">Transmembrane helix</keyword>
<evidence type="ECO:0000259" key="16">
    <source>
        <dbReference type="Pfam" id="PF23598"/>
    </source>
</evidence>
<dbReference type="PRINTS" id="PR00019">
    <property type="entry name" value="LEURICHRPT"/>
</dbReference>
<dbReference type="GO" id="GO:1905392">
    <property type="term" value="P:plant organ morphogenesis"/>
    <property type="evidence" value="ECO:0007669"/>
    <property type="project" value="UniProtKB-ARBA"/>
</dbReference>
<dbReference type="Pfam" id="PF13855">
    <property type="entry name" value="LRR_8"/>
    <property type="match status" value="2"/>
</dbReference>